<dbReference type="AlphaFoldDB" id="A0A7Y9ZI75"/>
<sequence length="147" mass="15794">MANSTFSDEEKAAMKEAAAERRAAASRGTGSKKVQADLQDCLDKIAAMDDADRAIGEALHAIVTTHAPDLAPKTWYGMPAYANGDGKVVVFLKCAGKFKMRYAEVGFQEWANLDDGDLWPTVFAVATMNAAVEKKLTALVEKAVRPA</sequence>
<evidence type="ECO:0000256" key="1">
    <source>
        <dbReference type="SAM" id="MobiDB-lite"/>
    </source>
</evidence>
<evidence type="ECO:0000313" key="3">
    <source>
        <dbReference type="Proteomes" id="UP000562045"/>
    </source>
</evidence>
<dbReference type="Proteomes" id="UP000562045">
    <property type="component" value="Unassembled WGS sequence"/>
</dbReference>
<comment type="caution">
    <text evidence="2">The sequence shown here is derived from an EMBL/GenBank/DDBJ whole genome shotgun (WGS) entry which is preliminary data.</text>
</comment>
<name>A0A7Y9ZI75_9ACTN</name>
<proteinExistence type="predicted"/>
<dbReference type="SUPFAM" id="SSF159888">
    <property type="entry name" value="YdhG-like"/>
    <property type="match status" value="1"/>
</dbReference>
<dbReference type="EMBL" id="JACBZM010000001">
    <property type="protein sequence ID" value="NYI44798.1"/>
    <property type="molecule type" value="Genomic_DNA"/>
</dbReference>
<dbReference type="RefSeq" id="WP_179648561.1">
    <property type="nucleotide sequence ID" value="NZ_JACBZM010000001.1"/>
</dbReference>
<accession>A0A7Y9ZI75</accession>
<evidence type="ECO:0000313" key="2">
    <source>
        <dbReference type="EMBL" id="NYI44798.1"/>
    </source>
</evidence>
<protein>
    <submittedName>
        <fullName evidence="2">Uncharacterized protein YdhG (YjbR/CyaY superfamily)</fullName>
    </submittedName>
</protein>
<feature type="compositionally biased region" description="Basic and acidic residues" evidence="1">
    <location>
        <begin position="8"/>
        <end position="23"/>
    </location>
</feature>
<gene>
    <name evidence="2" type="ORF">BJ993_001878</name>
</gene>
<reference evidence="2 3" key="1">
    <citation type="submission" date="2020-07" db="EMBL/GenBank/DDBJ databases">
        <title>Sequencing the genomes of 1000 actinobacteria strains.</title>
        <authorList>
            <person name="Klenk H.-P."/>
        </authorList>
    </citation>
    <scope>NUCLEOTIDE SEQUENCE [LARGE SCALE GENOMIC DNA]</scope>
    <source>
        <strain evidence="2 3">DSM 15131</strain>
    </source>
</reference>
<feature type="region of interest" description="Disordered" evidence="1">
    <location>
        <begin position="1"/>
        <end position="33"/>
    </location>
</feature>
<organism evidence="2 3">
    <name type="scientific">Nocardioides aromaticivorans</name>
    <dbReference type="NCBI Taxonomy" id="200618"/>
    <lineage>
        <taxon>Bacteria</taxon>
        <taxon>Bacillati</taxon>
        <taxon>Actinomycetota</taxon>
        <taxon>Actinomycetes</taxon>
        <taxon>Propionibacteriales</taxon>
        <taxon>Nocardioidaceae</taxon>
        <taxon>Nocardioides</taxon>
    </lineage>
</organism>